<dbReference type="OrthoDB" id="421226at2759"/>
<dbReference type="Proteomes" id="UP000193498">
    <property type="component" value="Unassembled WGS sequence"/>
</dbReference>
<proteinExistence type="predicted"/>
<dbReference type="InterPro" id="IPR057207">
    <property type="entry name" value="FBXL15_LRR"/>
</dbReference>
<dbReference type="SUPFAM" id="SSF52047">
    <property type="entry name" value="RNI-like"/>
    <property type="match status" value="1"/>
</dbReference>
<dbReference type="STRING" id="1314790.A0A1Y1YXM1"/>
<evidence type="ECO:0000313" key="2">
    <source>
        <dbReference type="EMBL" id="ORY02771.1"/>
    </source>
</evidence>
<dbReference type="Pfam" id="PF25372">
    <property type="entry name" value="DUF7885"/>
    <property type="match status" value="1"/>
</dbReference>
<evidence type="ECO:0000313" key="3">
    <source>
        <dbReference type="Proteomes" id="UP000193498"/>
    </source>
</evidence>
<reference evidence="2 3" key="1">
    <citation type="submission" date="2016-07" db="EMBL/GenBank/DDBJ databases">
        <title>Pervasive Adenine N6-methylation of Active Genes in Fungi.</title>
        <authorList>
            <consortium name="DOE Joint Genome Institute"/>
            <person name="Mondo S.J."/>
            <person name="Dannebaum R.O."/>
            <person name="Kuo R.C."/>
            <person name="Labutti K."/>
            <person name="Haridas S."/>
            <person name="Kuo A."/>
            <person name="Salamov A."/>
            <person name="Ahrendt S.R."/>
            <person name="Lipzen A."/>
            <person name="Sullivan W."/>
            <person name="Andreopoulos W.B."/>
            <person name="Clum A."/>
            <person name="Lindquist E."/>
            <person name="Daum C."/>
            <person name="Ramamoorthy G.K."/>
            <person name="Gryganskyi A."/>
            <person name="Culley D."/>
            <person name="Magnuson J.K."/>
            <person name="James T.Y."/>
            <person name="O'Malley M.A."/>
            <person name="Stajich J.E."/>
            <person name="Spatafora J.W."/>
            <person name="Visel A."/>
            <person name="Grigoriev I.V."/>
        </authorList>
    </citation>
    <scope>NUCLEOTIDE SEQUENCE [LARGE SCALE GENOMIC DNA]</scope>
    <source>
        <strain evidence="2 3">CBS 931.73</strain>
    </source>
</reference>
<dbReference type="EMBL" id="MCFE01000053">
    <property type="protein sequence ID" value="ORY02771.1"/>
    <property type="molecule type" value="Genomic_DNA"/>
</dbReference>
<dbReference type="GO" id="GO:0019005">
    <property type="term" value="C:SCF ubiquitin ligase complex"/>
    <property type="evidence" value="ECO:0007669"/>
    <property type="project" value="TreeGrafter"/>
</dbReference>
<comment type="caution">
    <text evidence="2">The sequence shown here is derived from an EMBL/GenBank/DDBJ whole genome shotgun (WGS) entry which is preliminary data.</text>
</comment>
<dbReference type="AlphaFoldDB" id="A0A1Y1YXM1"/>
<gene>
    <name evidence="2" type="ORF">K493DRAFT_311945</name>
</gene>
<dbReference type="PANTHER" id="PTHR13318">
    <property type="entry name" value="PARTNER OF PAIRED, ISOFORM B-RELATED"/>
    <property type="match status" value="1"/>
</dbReference>
<organism evidence="2 3">
    <name type="scientific">Basidiobolus meristosporus CBS 931.73</name>
    <dbReference type="NCBI Taxonomy" id="1314790"/>
    <lineage>
        <taxon>Eukaryota</taxon>
        <taxon>Fungi</taxon>
        <taxon>Fungi incertae sedis</taxon>
        <taxon>Zoopagomycota</taxon>
        <taxon>Entomophthoromycotina</taxon>
        <taxon>Basidiobolomycetes</taxon>
        <taxon>Basidiobolales</taxon>
        <taxon>Basidiobolaceae</taxon>
        <taxon>Basidiobolus</taxon>
    </lineage>
</organism>
<dbReference type="GO" id="GO:0031146">
    <property type="term" value="P:SCF-dependent proteasomal ubiquitin-dependent protein catabolic process"/>
    <property type="evidence" value="ECO:0007669"/>
    <property type="project" value="TreeGrafter"/>
</dbReference>
<evidence type="ECO:0000259" key="1">
    <source>
        <dbReference type="Pfam" id="PF25372"/>
    </source>
</evidence>
<protein>
    <submittedName>
        <fullName evidence="2">RNI-like protein</fullName>
    </submittedName>
</protein>
<dbReference type="InterPro" id="IPR006553">
    <property type="entry name" value="Leu-rich_rpt_Cys-con_subtyp"/>
</dbReference>
<keyword evidence="3" id="KW-1185">Reference proteome</keyword>
<dbReference type="Gene3D" id="3.80.10.10">
    <property type="entry name" value="Ribonuclease Inhibitor"/>
    <property type="match status" value="2"/>
</dbReference>
<dbReference type="InParanoid" id="A0A1Y1YXM1"/>
<dbReference type="SMART" id="SM00367">
    <property type="entry name" value="LRR_CC"/>
    <property type="match status" value="7"/>
</dbReference>
<name>A0A1Y1YXM1_9FUNG</name>
<feature type="domain" description="F-box/LRR-repeat protein 15-like leucin rich repeat" evidence="1">
    <location>
        <begin position="204"/>
        <end position="352"/>
    </location>
</feature>
<dbReference type="PANTHER" id="PTHR13318:SF95">
    <property type="entry name" value="F-BOX PROTEIN YLR352W"/>
    <property type="match status" value="1"/>
</dbReference>
<accession>A0A1Y1YXM1</accession>
<sequence>MVSLYPILSACTQLWNSTLFWVVNPLLNICEALLIGGLQESDFLAILNFANQLEPESTQHFRQKRLRKPHYKATLVSRTCLQFKESCSNVDNGSPPSHPQVSFRDLPSEILLHIFSMDESPIVLRNLMLVNKHTYQLVLPLLYKNPKIYYSNTHKSLFLTQSVWNTLTRPITSRFDSRGLPKNFPLERYGWLIQSINLTDGQELVTDATIKALACNCPNLKRINLSSCGNITDDSLTSLLEACSHTLESVNFNGCSRITDYGVSLIGLKCRKVESVNLAGCQEITDTTIHSISRGCRFLKQLRISDCNLVTSESIYALVQKCPQLQWLDIARIGTLNNTCVRAIADTCHELEWINLARPSFFQSLLPNPANNAILVEESDISDDTIHRLVTNCTRLQLLDISYVSSITNLSIESISDHASQLVCLTIIGCRQITAEALRSLAKLRKRTGRLGCITMGDSPNLSEENIEEITNEPEGLLSGWQKSAVDEGSLKEVLGGMSWDDVGSW</sequence>
<dbReference type="InterPro" id="IPR032675">
    <property type="entry name" value="LRR_dom_sf"/>
</dbReference>